<dbReference type="GO" id="GO:0022627">
    <property type="term" value="C:cytosolic small ribosomal subunit"/>
    <property type="evidence" value="ECO:0007669"/>
    <property type="project" value="TreeGrafter"/>
</dbReference>
<dbReference type="PROSITE" id="PS50823">
    <property type="entry name" value="KH_TYPE_2"/>
    <property type="match status" value="1"/>
</dbReference>
<dbReference type="InterPro" id="IPR025660">
    <property type="entry name" value="Pept_his_AS"/>
</dbReference>
<evidence type="ECO:0000256" key="9">
    <source>
        <dbReference type="ARBA" id="ARBA00035408"/>
    </source>
</evidence>
<dbReference type="Gene3D" id="3.90.70.10">
    <property type="entry name" value="Cysteine proteinases"/>
    <property type="match status" value="1"/>
</dbReference>
<dbReference type="Pfam" id="PF00112">
    <property type="entry name" value="Peptidase_C1"/>
    <property type="match status" value="1"/>
</dbReference>
<dbReference type="PROSITE" id="PS00139">
    <property type="entry name" value="THIOL_PROTEASE_CYS"/>
    <property type="match status" value="1"/>
</dbReference>
<name>A0A232EN91_9HYME</name>
<proteinExistence type="inferred from homology"/>
<comment type="caution">
    <text evidence="12">The sequence shown here is derived from an EMBL/GenBank/DDBJ whole genome shotgun (WGS) entry which is preliminary data.</text>
</comment>
<dbReference type="FunFam" id="3.30.1140.32:FF:000005">
    <property type="entry name" value="40S ribosomal protein S3"/>
    <property type="match status" value="1"/>
</dbReference>
<dbReference type="SMART" id="SM00645">
    <property type="entry name" value="Pept_C1"/>
    <property type="match status" value="1"/>
</dbReference>
<dbReference type="InterPro" id="IPR001351">
    <property type="entry name" value="Ribosomal_uS3_C"/>
</dbReference>
<dbReference type="GO" id="GO:0006508">
    <property type="term" value="P:proteolysis"/>
    <property type="evidence" value="ECO:0007669"/>
    <property type="project" value="UniProtKB-KW"/>
</dbReference>
<dbReference type="SUPFAM" id="SSF54814">
    <property type="entry name" value="Prokaryotic type KH domain (KH-domain type II)"/>
    <property type="match status" value="1"/>
</dbReference>
<dbReference type="InterPro" id="IPR036419">
    <property type="entry name" value="Ribosomal_S3_C_sf"/>
</dbReference>
<gene>
    <name evidence="12" type="ORF">TSAR_007492</name>
</gene>
<dbReference type="GO" id="GO:0006412">
    <property type="term" value="P:translation"/>
    <property type="evidence" value="ECO:0007669"/>
    <property type="project" value="InterPro"/>
</dbReference>
<dbReference type="GO" id="GO:0008234">
    <property type="term" value="F:cysteine-type peptidase activity"/>
    <property type="evidence" value="ECO:0007669"/>
    <property type="project" value="UniProtKB-KW"/>
</dbReference>
<keyword evidence="8" id="KW-0687">Ribonucleoprotein</keyword>
<dbReference type="PANTHER" id="PTHR11760">
    <property type="entry name" value="30S/40S RIBOSOMAL PROTEIN S3"/>
    <property type="match status" value="1"/>
</dbReference>
<keyword evidence="4" id="KW-0788">Thiol protease</keyword>
<dbReference type="NCBIfam" id="NF003219">
    <property type="entry name" value="PRK04191.1"/>
    <property type="match status" value="1"/>
</dbReference>
<evidence type="ECO:0000256" key="10">
    <source>
        <dbReference type="PROSITE-ProRule" id="PRU00118"/>
    </source>
</evidence>
<evidence type="ECO:0000256" key="3">
    <source>
        <dbReference type="ARBA" id="ARBA00022801"/>
    </source>
</evidence>
<dbReference type="OrthoDB" id="498368at2759"/>
<dbReference type="Pfam" id="PF00189">
    <property type="entry name" value="Ribosomal_S3_C"/>
    <property type="match status" value="1"/>
</dbReference>
<dbReference type="InterPro" id="IPR009019">
    <property type="entry name" value="KH_sf_prok-type"/>
</dbReference>
<keyword evidence="3" id="KW-0378">Hydrolase</keyword>
<dbReference type="InterPro" id="IPR000668">
    <property type="entry name" value="Peptidase_C1A_C"/>
</dbReference>
<organism evidence="12 13">
    <name type="scientific">Trichomalopsis sarcophagae</name>
    <dbReference type="NCBI Taxonomy" id="543379"/>
    <lineage>
        <taxon>Eukaryota</taxon>
        <taxon>Metazoa</taxon>
        <taxon>Ecdysozoa</taxon>
        <taxon>Arthropoda</taxon>
        <taxon>Hexapoda</taxon>
        <taxon>Insecta</taxon>
        <taxon>Pterygota</taxon>
        <taxon>Neoptera</taxon>
        <taxon>Endopterygota</taxon>
        <taxon>Hymenoptera</taxon>
        <taxon>Apocrita</taxon>
        <taxon>Proctotrupomorpha</taxon>
        <taxon>Chalcidoidea</taxon>
        <taxon>Pteromalidae</taxon>
        <taxon>Pteromalinae</taxon>
        <taxon>Trichomalopsis</taxon>
    </lineage>
</organism>
<dbReference type="InterPro" id="IPR057258">
    <property type="entry name" value="Ribosomal_uS3"/>
</dbReference>
<evidence type="ECO:0000256" key="8">
    <source>
        <dbReference type="ARBA" id="ARBA00023274"/>
    </source>
</evidence>
<dbReference type="STRING" id="543379.A0A232EN91"/>
<evidence type="ECO:0000256" key="5">
    <source>
        <dbReference type="ARBA" id="ARBA00022884"/>
    </source>
</evidence>
<dbReference type="AlphaFoldDB" id="A0A232EN91"/>
<evidence type="ECO:0000313" key="12">
    <source>
        <dbReference type="EMBL" id="OXU19797.1"/>
    </source>
</evidence>
<dbReference type="Proteomes" id="UP000215335">
    <property type="component" value="Unassembled WGS sequence"/>
</dbReference>
<evidence type="ECO:0000256" key="1">
    <source>
        <dbReference type="ARBA" id="ARBA00010761"/>
    </source>
</evidence>
<reference evidence="12 13" key="1">
    <citation type="journal article" date="2017" name="Curr. Biol.">
        <title>The Evolution of Venom by Co-option of Single-Copy Genes.</title>
        <authorList>
            <person name="Martinson E.O."/>
            <person name="Mrinalini"/>
            <person name="Kelkar Y.D."/>
            <person name="Chang C.H."/>
            <person name="Werren J.H."/>
        </authorList>
    </citation>
    <scope>NUCLEOTIDE SEQUENCE [LARGE SCALE GENOMIC DNA]</scope>
    <source>
        <strain evidence="12 13">Alberta</strain>
        <tissue evidence="12">Whole body</tissue>
    </source>
</reference>
<dbReference type="CDD" id="cd02413">
    <property type="entry name" value="KH-II_40S_S3"/>
    <property type="match status" value="1"/>
</dbReference>
<evidence type="ECO:0000256" key="7">
    <source>
        <dbReference type="ARBA" id="ARBA00023145"/>
    </source>
</evidence>
<dbReference type="GO" id="GO:0005634">
    <property type="term" value="C:nucleus"/>
    <property type="evidence" value="ECO:0007669"/>
    <property type="project" value="TreeGrafter"/>
</dbReference>
<dbReference type="EMBL" id="NNAY01003205">
    <property type="protein sequence ID" value="OXU19797.1"/>
    <property type="molecule type" value="Genomic_DNA"/>
</dbReference>
<keyword evidence="13" id="KW-1185">Reference proteome</keyword>
<keyword evidence="5 10" id="KW-0694">RNA-binding</keyword>
<dbReference type="InterPro" id="IPR039417">
    <property type="entry name" value="Peptidase_C1A_papain-like"/>
</dbReference>
<dbReference type="PROSITE" id="PS00639">
    <property type="entry name" value="THIOL_PROTEASE_HIS"/>
    <property type="match status" value="1"/>
</dbReference>
<accession>A0A232EN91</accession>
<dbReference type="InterPro" id="IPR013201">
    <property type="entry name" value="Prot_inhib_I29"/>
</dbReference>
<dbReference type="SUPFAM" id="SSF54821">
    <property type="entry name" value="Ribosomal protein S3 C-terminal domain"/>
    <property type="match status" value="1"/>
</dbReference>
<evidence type="ECO:0000256" key="2">
    <source>
        <dbReference type="ARBA" id="ARBA00022670"/>
    </source>
</evidence>
<dbReference type="InterPro" id="IPR038765">
    <property type="entry name" value="Papain-like_cys_pep_sf"/>
</dbReference>
<dbReference type="Gene3D" id="3.30.1140.32">
    <property type="entry name" value="Ribosomal protein S3, C-terminal domain"/>
    <property type="match status" value="1"/>
</dbReference>
<keyword evidence="6" id="KW-0689">Ribosomal protein</keyword>
<dbReference type="InterPro" id="IPR004044">
    <property type="entry name" value="KH_dom_type_2"/>
</dbReference>
<dbReference type="NCBIfam" id="TIGR01008">
    <property type="entry name" value="uS3_euk_arch"/>
    <property type="match status" value="1"/>
</dbReference>
<comment type="similarity">
    <text evidence="1">Belongs to the universal ribosomal protein uS3 family.</text>
</comment>
<dbReference type="GO" id="GO:0003723">
    <property type="term" value="F:RNA binding"/>
    <property type="evidence" value="ECO:0007669"/>
    <property type="project" value="UniProtKB-UniRule"/>
</dbReference>
<evidence type="ECO:0000256" key="6">
    <source>
        <dbReference type="ARBA" id="ARBA00022980"/>
    </source>
</evidence>
<dbReference type="GO" id="GO:0003735">
    <property type="term" value="F:structural constituent of ribosome"/>
    <property type="evidence" value="ECO:0007669"/>
    <property type="project" value="InterPro"/>
</dbReference>
<dbReference type="InterPro" id="IPR005703">
    <property type="entry name" value="Ribosomal_uS3_euk/arc"/>
</dbReference>
<dbReference type="InterPro" id="IPR000169">
    <property type="entry name" value="Pept_cys_AS"/>
</dbReference>
<protein>
    <recommendedName>
        <fullName evidence="9">40S ribosomal protein S3</fullName>
    </recommendedName>
</protein>
<sequence>MANTTISKKRKFVGDGVFKAELNEFLTRELAEDGYSGVEVRVTPQRTEIILMATHTQSVLGEKGRRIRELTSVVQKRFNFKEHSVELYAEKVATRGLCAIAQAESLRYKLIGGLAVRRACYGVLRFIMESGAKGCEVVVSGKLRGQRAKSMKFVDGLMIHSGEPTNDYVNTATRHVLLRQGVLGIKVKIMLPWDPNGKNGPKKPLPDNVIVQEPKEETLYSAPASEAKVVKDLPAPPPINACNSRRLLLCFVAIPIKVEPDTSLEDAKLFEAYVQDYKKPYKNDPDEYERRFGRFQQSLRKIESLNRLRSSADSARYGLTHYSDMTEQEFLALNLRPDLSNRSEKHHQCHYHHTHSDNKRYERAVTVLPDKFDWRTKGAVTAVKSQGSCGACWAFSAVETAESMFAISNKTLRAFSVQEMIDCAGNSNFGCEGGDICSLLDWILVSKTKILPEVNYPLTRTTDACKLQKTATKIQEGICISDFTCDNYVGAEDKLLKVLATKGPVAAAVNALSWQNYLGGVIQFHCDGSFKSLNHAVQIVGYDKTATTPYYIVRNSWGPSFGDKGYLYIAIGSNLCGSYLRYGILYKKYCFHYSFIIPFAGIANQVSSVDVVY</sequence>
<dbReference type="SUPFAM" id="SSF54001">
    <property type="entry name" value="Cysteine proteinases"/>
    <property type="match status" value="1"/>
</dbReference>
<evidence type="ECO:0000256" key="4">
    <source>
        <dbReference type="ARBA" id="ARBA00022807"/>
    </source>
</evidence>
<dbReference type="Gene3D" id="3.30.300.20">
    <property type="match status" value="1"/>
</dbReference>
<evidence type="ECO:0000313" key="13">
    <source>
        <dbReference type="Proteomes" id="UP000215335"/>
    </source>
</evidence>
<keyword evidence="7" id="KW-0865">Zymogen</keyword>
<feature type="domain" description="KH type-2" evidence="11">
    <location>
        <begin position="22"/>
        <end position="93"/>
    </location>
</feature>
<evidence type="ECO:0000259" key="11">
    <source>
        <dbReference type="PROSITE" id="PS50823"/>
    </source>
</evidence>
<dbReference type="InterPro" id="IPR015946">
    <property type="entry name" value="KH_dom-like_a/b"/>
</dbReference>
<dbReference type="SMART" id="SM00848">
    <property type="entry name" value="Inhibitor_I29"/>
    <property type="match status" value="1"/>
</dbReference>
<dbReference type="PANTHER" id="PTHR11760:SF32">
    <property type="entry name" value="SMALL RIBOSOMAL SUBUNIT PROTEIN US3"/>
    <property type="match status" value="1"/>
</dbReference>
<dbReference type="CDD" id="cd02248">
    <property type="entry name" value="Peptidase_C1A"/>
    <property type="match status" value="1"/>
</dbReference>
<dbReference type="PRINTS" id="PR00705">
    <property type="entry name" value="PAPAIN"/>
</dbReference>
<dbReference type="GO" id="GO:2001235">
    <property type="term" value="P:positive regulation of apoptotic signaling pathway"/>
    <property type="evidence" value="ECO:0007669"/>
    <property type="project" value="TreeGrafter"/>
</dbReference>
<dbReference type="Pfam" id="PF07650">
    <property type="entry name" value="KH_2"/>
    <property type="match status" value="1"/>
</dbReference>
<keyword evidence="2" id="KW-0645">Protease</keyword>
<dbReference type="FunFam" id="3.30.300.20:FF:000006">
    <property type="entry name" value="40S ribosomal protein S3"/>
    <property type="match status" value="1"/>
</dbReference>
<dbReference type="Pfam" id="PF08246">
    <property type="entry name" value="Inhibitor_I29"/>
    <property type="match status" value="1"/>
</dbReference>